<dbReference type="EMBL" id="JAGVWE010000003">
    <property type="protein sequence ID" value="MBS3062874.1"/>
    <property type="molecule type" value="Genomic_DNA"/>
</dbReference>
<reference evidence="1" key="2">
    <citation type="submission" date="2021-05" db="EMBL/GenBank/DDBJ databases">
        <title>Protein family content uncovers lineage relationships and bacterial pathway maintenance mechanisms in DPANN archaea.</title>
        <authorList>
            <person name="Castelle C.J."/>
            <person name="Meheust R."/>
            <person name="Jaffe A.L."/>
            <person name="Seitz K."/>
            <person name="Gong X."/>
            <person name="Baker B.J."/>
            <person name="Banfield J.F."/>
        </authorList>
    </citation>
    <scope>NUCLEOTIDE SEQUENCE</scope>
    <source>
        <strain evidence="1">RIFCSPLOWO2_01_FULL_58_19</strain>
    </source>
</reference>
<name>A0A8T4L8B1_9ARCH</name>
<accession>A0A8T4L8B1</accession>
<evidence type="ECO:0000313" key="2">
    <source>
        <dbReference type="Proteomes" id="UP000678237"/>
    </source>
</evidence>
<dbReference type="PROSITE" id="PS51257">
    <property type="entry name" value="PROKAR_LIPOPROTEIN"/>
    <property type="match status" value="1"/>
</dbReference>
<gene>
    <name evidence="1" type="ORF">J4203_03305</name>
</gene>
<reference evidence="1" key="1">
    <citation type="submission" date="2021-03" db="EMBL/GenBank/DDBJ databases">
        <authorList>
            <person name="Jaffe A."/>
        </authorList>
    </citation>
    <scope>NUCLEOTIDE SEQUENCE</scope>
    <source>
        <strain evidence="1">RIFCSPLOWO2_01_FULL_58_19</strain>
    </source>
</reference>
<sequence length="191" mass="20906">MKYWALVSLLVLAVVLAGCTSGTGQAISAPLLPDRENRTSVFVMEDLVMYGFGSKKLEVNSEGLKILPQYGKLLAGVRAQFKAARDGEADTSGKADKSGHKYTVHFYCDRCYLGLNMASDIRVRIYPPSVKKGEKATGEAGVWSLPYANPCGEKTKIRAVLEFEDLNTKKITELESKEVEFIVRGSGTCTK</sequence>
<evidence type="ECO:0000313" key="1">
    <source>
        <dbReference type="EMBL" id="MBS3062874.1"/>
    </source>
</evidence>
<dbReference type="AlphaFoldDB" id="A0A8T4L8B1"/>
<comment type="caution">
    <text evidence="1">The sequence shown here is derived from an EMBL/GenBank/DDBJ whole genome shotgun (WGS) entry which is preliminary data.</text>
</comment>
<organism evidence="1 2">
    <name type="scientific">Candidatus Iainarchaeum sp</name>
    <dbReference type="NCBI Taxonomy" id="3101447"/>
    <lineage>
        <taxon>Archaea</taxon>
        <taxon>Candidatus Iainarchaeota</taxon>
        <taxon>Candidatus Iainarchaeia</taxon>
        <taxon>Candidatus Iainarchaeales</taxon>
        <taxon>Candidatus Iainarchaeaceae</taxon>
        <taxon>Candidatus Iainarchaeum</taxon>
    </lineage>
</organism>
<protein>
    <submittedName>
        <fullName evidence="1">Uncharacterized protein</fullName>
    </submittedName>
</protein>
<proteinExistence type="predicted"/>
<dbReference type="Proteomes" id="UP000678237">
    <property type="component" value="Unassembled WGS sequence"/>
</dbReference>